<dbReference type="PANTHER" id="PTHR23025:SF4">
    <property type="entry name" value="ALPHA_BETA HYDROLASE FOLD-3 DOMAIN-CONTAINING PROTEIN"/>
    <property type="match status" value="1"/>
</dbReference>
<dbReference type="Gene3D" id="3.40.50.1820">
    <property type="entry name" value="alpha/beta hydrolase"/>
    <property type="match status" value="1"/>
</dbReference>
<evidence type="ECO:0000313" key="2">
    <source>
        <dbReference type="EMBL" id="SNT65443.1"/>
    </source>
</evidence>
<dbReference type="InterPro" id="IPR013094">
    <property type="entry name" value="AB_hydrolase_3"/>
</dbReference>
<evidence type="ECO:0000313" key="3">
    <source>
        <dbReference type="Proteomes" id="UP000198362"/>
    </source>
</evidence>
<keyword evidence="3" id="KW-1185">Reference proteome</keyword>
<sequence length="286" mass="29869">MNRRIVSEPRFTAEADAFTVVGAASEVADLATLLAGRALPPEPALGGTLDPAVHGADLYLPLVGGPTLARVYQAAPGPRPLLLWLHGGGFVGGTVADLDHVCSGLAHRSGRTVVSLEYRLAPEHPYPAALDDTYDAMCWLSAHGRLLGGDGRLAAGGQSAGGALVAGATLRARDENGPRLDRQVLCYPVLDVPAEPTWADRQYLPGPAPVYAAPLRAPSLAGLPPTLVIAAGRDPLRKEAEAYAERLDEASYVEYADTPHAFLNFCAVLSAGDHAIAVIAQALRVP</sequence>
<dbReference type="GO" id="GO:0019433">
    <property type="term" value="P:triglyceride catabolic process"/>
    <property type="evidence" value="ECO:0007669"/>
    <property type="project" value="TreeGrafter"/>
</dbReference>
<dbReference type="InterPro" id="IPR029058">
    <property type="entry name" value="AB_hydrolase_fold"/>
</dbReference>
<reference evidence="2 3" key="1">
    <citation type="submission" date="2017-06" db="EMBL/GenBank/DDBJ databases">
        <authorList>
            <person name="Kim H.J."/>
            <person name="Triplett B.A."/>
        </authorList>
    </citation>
    <scope>NUCLEOTIDE SEQUENCE [LARGE SCALE GENOMIC DNA]</scope>
    <source>
        <strain evidence="2 3">CGMCC 4.5593</strain>
    </source>
</reference>
<dbReference type="GO" id="GO:0005829">
    <property type="term" value="C:cytosol"/>
    <property type="evidence" value="ECO:0007669"/>
    <property type="project" value="TreeGrafter"/>
</dbReference>
<dbReference type="SUPFAM" id="SSF53474">
    <property type="entry name" value="alpha/beta-Hydrolases"/>
    <property type="match status" value="1"/>
</dbReference>
<dbReference type="AlphaFoldDB" id="A0A239PEN3"/>
<dbReference type="EMBL" id="FZPH01000022">
    <property type="protein sequence ID" value="SNT65443.1"/>
    <property type="molecule type" value="Genomic_DNA"/>
</dbReference>
<dbReference type="RefSeq" id="WP_179266528.1">
    <property type="nucleotide sequence ID" value="NZ_FZPH01000022.1"/>
</dbReference>
<name>A0A239PEN3_9ACTN</name>
<dbReference type="PANTHER" id="PTHR23025">
    <property type="entry name" value="TRIACYLGLYCEROL LIPASE"/>
    <property type="match status" value="1"/>
</dbReference>
<proteinExistence type="predicted"/>
<dbReference type="Proteomes" id="UP000198362">
    <property type="component" value="Unassembled WGS sequence"/>
</dbReference>
<protein>
    <submittedName>
        <fullName evidence="2">Acetyl esterase</fullName>
    </submittedName>
</protein>
<dbReference type="Pfam" id="PF07859">
    <property type="entry name" value="Abhydrolase_3"/>
    <property type="match status" value="1"/>
</dbReference>
<feature type="domain" description="Alpha/beta hydrolase fold-3" evidence="1">
    <location>
        <begin position="82"/>
        <end position="263"/>
    </location>
</feature>
<evidence type="ECO:0000259" key="1">
    <source>
        <dbReference type="Pfam" id="PF07859"/>
    </source>
</evidence>
<accession>A0A239PEN3</accession>
<organism evidence="2 3">
    <name type="scientific">Asanoa hainanensis</name>
    <dbReference type="NCBI Taxonomy" id="560556"/>
    <lineage>
        <taxon>Bacteria</taxon>
        <taxon>Bacillati</taxon>
        <taxon>Actinomycetota</taxon>
        <taxon>Actinomycetes</taxon>
        <taxon>Micromonosporales</taxon>
        <taxon>Micromonosporaceae</taxon>
        <taxon>Asanoa</taxon>
    </lineage>
</organism>
<gene>
    <name evidence="2" type="ORF">SAMN05421812_122101</name>
</gene>
<dbReference type="GO" id="GO:0004806">
    <property type="term" value="F:triacylglycerol lipase activity"/>
    <property type="evidence" value="ECO:0007669"/>
    <property type="project" value="TreeGrafter"/>
</dbReference>
<dbReference type="GO" id="GO:0004771">
    <property type="term" value="F:sterol ester esterase activity"/>
    <property type="evidence" value="ECO:0007669"/>
    <property type="project" value="TreeGrafter"/>
</dbReference>